<dbReference type="VEuPathDB" id="VectorBase:RSAN_026716"/>
<proteinExistence type="predicted"/>
<dbReference type="InterPro" id="IPR036691">
    <property type="entry name" value="Endo/exonu/phosph_ase_sf"/>
</dbReference>
<evidence type="ECO:0000259" key="2">
    <source>
        <dbReference type="Pfam" id="PF14529"/>
    </source>
</evidence>
<feature type="domain" description="Endonuclease/exonuclease/phosphatase" evidence="2">
    <location>
        <begin position="559"/>
        <end position="669"/>
    </location>
</feature>
<reference evidence="3" key="1">
    <citation type="journal article" date="2020" name="Cell">
        <title>Large-Scale Comparative Analyses of Tick Genomes Elucidate Their Genetic Diversity and Vector Capacities.</title>
        <authorList>
            <consortium name="Tick Genome and Microbiome Consortium (TIGMIC)"/>
            <person name="Jia N."/>
            <person name="Wang J."/>
            <person name="Shi W."/>
            <person name="Du L."/>
            <person name="Sun Y."/>
            <person name="Zhan W."/>
            <person name="Jiang J.F."/>
            <person name="Wang Q."/>
            <person name="Zhang B."/>
            <person name="Ji P."/>
            <person name="Bell-Sakyi L."/>
            <person name="Cui X.M."/>
            <person name="Yuan T.T."/>
            <person name="Jiang B.G."/>
            <person name="Yang W.F."/>
            <person name="Lam T.T."/>
            <person name="Chang Q.C."/>
            <person name="Ding S.J."/>
            <person name="Wang X.J."/>
            <person name="Zhu J.G."/>
            <person name="Ruan X.D."/>
            <person name="Zhao L."/>
            <person name="Wei J.T."/>
            <person name="Ye R.Z."/>
            <person name="Que T.C."/>
            <person name="Du C.H."/>
            <person name="Zhou Y.H."/>
            <person name="Cheng J.X."/>
            <person name="Dai P.F."/>
            <person name="Guo W.B."/>
            <person name="Han X.H."/>
            <person name="Huang E.J."/>
            <person name="Li L.F."/>
            <person name="Wei W."/>
            <person name="Gao Y.C."/>
            <person name="Liu J.Z."/>
            <person name="Shao H.Z."/>
            <person name="Wang X."/>
            <person name="Wang C.C."/>
            <person name="Yang T.C."/>
            <person name="Huo Q.B."/>
            <person name="Li W."/>
            <person name="Chen H.Y."/>
            <person name="Chen S.E."/>
            <person name="Zhou L.G."/>
            <person name="Ni X.B."/>
            <person name="Tian J.H."/>
            <person name="Sheng Y."/>
            <person name="Liu T."/>
            <person name="Pan Y.S."/>
            <person name="Xia L.Y."/>
            <person name="Li J."/>
            <person name="Zhao F."/>
            <person name="Cao W.C."/>
        </authorList>
    </citation>
    <scope>NUCLEOTIDE SEQUENCE</scope>
    <source>
        <strain evidence="3">Rsan-2018</strain>
    </source>
</reference>
<accession>A0A9D4Q444</accession>
<dbReference type="GO" id="GO:0003824">
    <property type="term" value="F:catalytic activity"/>
    <property type="evidence" value="ECO:0007669"/>
    <property type="project" value="InterPro"/>
</dbReference>
<keyword evidence="4" id="KW-1185">Reference proteome</keyword>
<organism evidence="3 4">
    <name type="scientific">Rhipicephalus sanguineus</name>
    <name type="common">Brown dog tick</name>
    <name type="synonym">Ixodes sanguineus</name>
    <dbReference type="NCBI Taxonomy" id="34632"/>
    <lineage>
        <taxon>Eukaryota</taxon>
        <taxon>Metazoa</taxon>
        <taxon>Ecdysozoa</taxon>
        <taxon>Arthropoda</taxon>
        <taxon>Chelicerata</taxon>
        <taxon>Arachnida</taxon>
        <taxon>Acari</taxon>
        <taxon>Parasitiformes</taxon>
        <taxon>Ixodida</taxon>
        <taxon>Ixodoidea</taxon>
        <taxon>Ixodidae</taxon>
        <taxon>Rhipicephalinae</taxon>
        <taxon>Rhipicephalus</taxon>
        <taxon>Rhipicephalus</taxon>
    </lineage>
</organism>
<dbReference type="Pfam" id="PF14529">
    <property type="entry name" value="Exo_endo_phos_2"/>
    <property type="match status" value="1"/>
</dbReference>
<evidence type="ECO:0000313" key="4">
    <source>
        <dbReference type="Proteomes" id="UP000821837"/>
    </source>
</evidence>
<feature type="region of interest" description="Disordered" evidence="1">
    <location>
        <begin position="1"/>
        <end position="40"/>
    </location>
</feature>
<dbReference type="Proteomes" id="UP000821837">
    <property type="component" value="Chromosome 3"/>
</dbReference>
<reference evidence="3" key="2">
    <citation type="submission" date="2021-09" db="EMBL/GenBank/DDBJ databases">
        <authorList>
            <person name="Jia N."/>
            <person name="Wang J."/>
            <person name="Shi W."/>
            <person name="Du L."/>
            <person name="Sun Y."/>
            <person name="Zhan W."/>
            <person name="Jiang J."/>
            <person name="Wang Q."/>
            <person name="Zhang B."/>
            <person name="Ji P."/>
            <person name="Sakyi L.B."/>
            <person name="Cui X."/>
            <person name="Yuan T."/>
            <person name="Jiang B."/>
            <person name="Yang W."/>
            <person name="Lam T.T.-Y."/>
            <person name="Chang Q."/>
            <person name="Ding S."/>
            <person name="Wang X."/>
            <person name="Zhu J."/>
            <person name="Ruan X."/>
            <person name="Zhao L."/>
            <person name="Wei J."/>
            <person name="Que T."/>
            <person name="Du C."/>
            <person name="Cheng J."/>
            <person name="Dai P."/>
            <person name="Han X."/>
            <person name="Huang E."/>
            <person name="Gao Y."/>
            <person name="Liu J."/>
            <person name="Shao H."/>
            <person name="Ye R."/>
            <person name="Li L."/>
            <person name="Wei W."/>
            <person name="Wang X."/>
            <person name="Wang C."/>
            <person name="Huo Q."/>
            <person name="Li W."/>
            <person name="Guo W."/>
            <person name="Chen H."/>
            <person name="Chen S."/>
            <person name="Zhou L."/>
            <person name="Zhou L."/>
            <person name="Ni X."/>
            <person name="Tian J."/>
            <person name="Zhou Y."/>
            <person name="Sheng Y."/>
            <person name="Liu T."/>
            <person name="Pan Y."/>
            <person name="Xia L."/>
            <person name="Li J."/>
            <person name="Zhao F."/>
            <person name="Cao W."/>
        </authorList>
    </citation>
    <scope>NUCLEOTIDE SEQUENCE</scope>
    <source>
        <strain evidence="3">Rsan-2018</strain>
        <tissue evidence="3">Larvae</tissue>
    </source>
</reference>
<name>A0A9D4Q444_RHISA</name>
<dbReference type="InterPro" id="IPR005135">
    <property type="entry name" value="Endo/exonuclease/phosphatase"/>
</dbReference>
<dbReference type="EMBL" id="JABSTV010001249">
    <property type="protein sequence ID" value="KAH7963682.1"/>
    <property type="molecule type" value="Genomic_DNA"/>
</dbReference>
<feature type="region of interest" description="Disordered" evidence="1">
    <location>
        <begin position="386"/>
        <end position="434"/>
    </location>
</feature>
<feature type="compositionally biased region" description="Low complexity" evidence="1">
    <location>
        <begin position="408"/>
        <end position="425"/>
    </location>
</feature>
<dbReference type="Gene3D" id="3.60.10.10">
    <property type="entry name" value="Endonuclease/exonuclease/phosphatase"/>
    <property type="match status" value="1"/>
</dbReference>
<evidence type="ECO:0000256" key="1">
    <source>
        <dbReference type="SAM" id="MobiDB-lite"/>
    </source>
</evidence>
<protein>
    <recommendedName>
        <fullName evidence="2">Endonuclease/exonuclease/phosphatase domain-containing protein</fullName>
    </recommendedName>
</protein>
<evidence type="ECO:0000313" key="3">
    <source>
        <dbReference type="EMBL" id="KAH7963682.1"/>
    </source>
</evidence>
<comment type="caution">
    <text evidence="3">The sequence shown here is derived from an EMBL/GenBank/DDBJ whole genome shotgun (WGS) entry which is preliminary data.</text>
</comment>
<dbReference type="AlphaFoldDB" id="A0A9D4Q444"/>
<sequence length="694" mass="77198">MYYKPAGRNPSLGSWRHGPVEPRPGGSREARRKLRASPHSTLVLKGRRTTGRGANNFAAHVYHDVARRWGYTARARIESKSTTVRRTYFAAVHWGTGDKQHPSQQTRKRVCEPLPGKRCFFRGRRGKLLTRSLVGVVFYALASREGGSRWNAPATCRPNGKWRHKRSTARRRILVIGDGNVPRIAGELRKIWGNSVRVRHGFERRMTTDKLQHLLQKHSDGEGRNSQVVVVHQGIHDVLKGAQHGDIAQTIGQAVTPVLEREGRLAQDGIHYLASTTREVATQLAQRQTQSQTSADYRVECPSACRGEAVSNPRTSWNCEQDHYSPEGNRGRCAVRLGGNPPRTYPAGLLNDQGTGANLEHTTSFTGKEFGSADVGATPGDCPPYSDSMAGTQSQRKPRALSNGWGNGPPANDAAAPKVANANPPMSRKRRRRHHYERTNAKVTVGFLNLHGARMVAKWTELYKTLKEENIVLYGVAKTHLRELEEPPIDPEWQWVGCNRTGGCRKGGGVGVLWRSNTAWMPMKGPCVEHIWVSGNLLGESVLFGEVYLMVTSGAHDGNAKVLQCIAEDVKRWGADREVLLMGDFNGHIPATDGFFDYNGQLLLRCAEQLSLDIVNLRANCEGCFTWCARSSRSTIDYALVTAKLAARITQIHIDEEGQFSLGSDHNRIRPHVTSTEAWYVFAEQVIREDRRGV</sequence>
<dbReference type="SUPFAM" id="SSF56219">
    <property type="entry name" value="DNase I-like"/>
    <property type="match status" value="1"/>
</dbReference>
<gene>
    <name evidence="3" type="ORF">HPB52_022410</name>
</gene>